<evidence type="ECO:0000313" key="1">
    <source>
        <dbReference type="EMBL" id="KAI3846100.1"/>
    </source>
</evidence>
<protein>
    <submittedName>
        <fullName evidence="1">Uncharacterized protein</fullName>
    </submittedName>
</protein>
<evidence type="ECO:0000313" key="2">
    <source>
        <dbReference type="Proteomes" id="UP001202328"/>
    </source>
</evidence>
<proteinExistence type="predicted"/>
<comment type="caution">
    <text evidence="1">The sequence shown here is derived from an EMBL/GenBank/DDBJ whole genome shotgun (WGS) entry which is preliminary data.</text>
</comment>
<organism evidence="1 2">
    <name type="scientific">Papaver atlanticum</name>
    <dbReference type="NCBI Taxonomy" id="357466"/>
    <lineage>
        <taxon>Eukaryota</taxon>
        <taxon>Viridiplantae</taxon>
        <taxon>Streptophyta</taxon>
        <taxon>Embryophyta</taxon>
        <taxon>Tracheophyta</taxon>
        <taxon>Spermatophyta</taxon>
        <taxon>Magnoliopsida</taxon>
        <taxon>Ranunculales</taxon>
        <taxon>Papaveraceae</taxon>
        <taxon>Papaveroideae</taxon>
        <taxon>Papaver</taxon>
    </lineage>
</organism>
<dbReference type="EMBL" id="JAJJMB010016582">
    <property type="protein sequence ID" value="KAI3846100.1"/>
    <property type="molecule type" value="Genomic_DNA"/>
</dbReference>
<accession>A0AAD4RZI2</accession>
<dbReference type="AlphaFoldDB" id="A0AAD4RZI2"/>
<name>A0AAD4RZI2_9MAGN</name>
<keyword evidence="2" id="KW-1185">Reference proteome</keyword>
<dbReference type="Proteomes" id="UP001202328">
    <property type="component" value="Unassembled WGS sequence"/>
</dbReference>
<reference evidence="1" key="1">
    <citation type="submission" date="2022-04" db="EMBL/GenBank/DDBJ databases">
        <title>A functionally conserved STORR gene fusion in Papaver species that diverged 16.8 million years ago.</title>
        <authorList>
            <person name="Catania T."/>
        </authorList>
    </citation>
    <scope>NUCLEOTIDE SEQUENCE</scope>
    <source>
        <strain evidence="1">S-188037</strain>
    </source>
</reference>
<gene>
    <name evidence="1" type="ORF">MKW98_015469</name>
</gene>
<sequence length="163" mass="19201">MGLNSIVNNLSYLEEDVKTFEKGLKSIKKVEHMIPNLHLNEEDKFFLRNYLDKESSRLHRSFRKRIEVEDASTSDWCYYCRPSRDRHHRNSTCNVADENERLVLKGALDNAVTQLVQSHIKMNRMILCTYSQAILMSRMILCTYSQAILVNYTRWLAVLLMQP</sequence>